<reference evidence="1" key="1">
    <citation type="submission" date="2019-04" db="EMBL/GenBank/DDBJ databases">
        <title>Microbes associate with the intestines of laboratory mice.</title>
        <authorList>
            <person name="Navarre W."/>
            <person name="Wong E."/>
            <person name="Huang K."/>
            <person name="Tropini C."/>
            <person name="Ng K."/>
            <person name="Yu B."/>
        </authorList>
    </citation>
    <scope>NUCLEOTIDE SEQUENCE</scope>
    <source>
        <strain evidence="1">NM01_1-7b</strain>
    </source>
</reference>
<gene>
    <name evidence="1" type="ORF">E5329_09450</name>
</gene>
<organism evidence="1 2">
    <name type="scientific">Petralouisia muris</name>
    <dbReference type="NCBI Taxonomy" id="3032872"/>
    <lineage>
        <taxon>Bacteria</taxon>
        <taxon>Bacillati</taxon>
        <taxon>Bacillota</taxon>
        <taxon>Clostridia</taxon>
        <taxon>Lachnospirales</taxon>
        <taxon>Lachnospiraceae</taxon>
        <taxon>Petralouisia</taxon>
    </lineage>
</organism>
<keyword evidence="2" id="KW-1185">Reference proteome</keyword>
<protein>
    <submittedName>
        <fullName evidence="1">Uncharacterized protein</fullName>
    </submittedName>
</protein>
<evidence type="ECO:0000313" key="1">
    <source>
        <dbReference type="EMBL" id="TGY96425.1"/>
    </source>
</evidence>
<dbReference type="Proteomes" id="UP000304953">
    <property type="component" value="Unassembled WGS sequence"/>
</dbReference>
<dbReference type="EMBL" id="SRYA01000016">
    <property type="protein sequence ID" value="TGY96425.1"/>
    <property type="molecule type" value="Genomic_DNA"/>
</dbReference>
<comment type="caution">
    <text evidence="1">The sequence shown here is derived from an EMBL/GenBank/DDBJ whole genome shotgun (WGS) entry which is preliminary data.</text>
</comment>
<sequence>MNPPFAASMPLPVPRRIAPPMQSLKRSPTRGRPCKKGKSIKAMDLFESRRHDFIASTVFMCGKEQKAECLSLNPLWGVKLYQELQFALIKYGNATTILATADLELAPTLVIEAYAHRFKIERMFHEMKQQIHGFSYHFWNSKIPKLNKHKKKLEPDPLTAIRKEDRPSVLLTEDGLSFL</sequence>
<name>A0AC61RX52_9FIRM</name>
<evidence type="ECO:0000313" key="2">
    <source>
        <dbReference type="Proteomes" id="UP000304953"/>
    </source>
</evidence>
<accession>A0AC61RX52</accession>
<proteinExistence type="predicted"/>